<dbReference type="Proteomes" id="UP000191987">
    <property type="component" value="Unassembled WGS sequence"/>
</dbReference>
<dbReference type="EMBL" id="FBWG01000038">
    <property type="protein sequence ID" value="CUX53994.1"/>
    <property type="molecule type" value="Genomic_DNA"/>
</dbReference>
<evidence type="ECO:0000256" key="1">
    <source>
        <dbReference type="SAM" id="MobiDB-lite"/>
    </source>
</evidence>
<evidence type="ECO:0000313" key="2">
    <source>
        <dbReference type="EMBL" id="CUX53994.1"/>
    </source>
</evidence>
<organism evidence="2 3">
    <name type="scientific">Agrobacterium deltaense Zutra 3/1</name>
    <dbReference type="NCBI Taxonomy" id="1183427"/>
    <lineage>
        <taxon>Bacteria</taxon>
        <taxon>Pseudomonadati</taxon>
        <taxon>Pseudomonadota</taxon>
        <taxon>Alphaproteobacteria</taxon>
        <taxon>Hyphomicrobiales</taxon>
        <taxon>Rhizobiaceae</taxon>
        <taxon>Rhizobium/Agrobacterium group</taxon>
        <taxon>Agrobacterium</taxon>
    </lineage>
</organism>
<proteinExistence type="predicted"/>
<sequence length="63" mass="6730">MSKRAGADIGCVDPEARGGLSSRSLPSIEVHPRRVQDRQSNYPVMLIAGVAGVTAAWTRHTQA</sequence>
<dbReference type="AlphaFoldDB" id="A0A1S7RKQ7"/>
<name>A0A1S7RKQ7_9HYPH</name>
<protein>
    <submittedName>
        <fullName evidence="2">Uncharacterized protein</fullName>
    </submittedName>
</protein>
<gene>
    <name evidence="2" type="ORF">AGR7C_Lc20072</name>
</gene>
<accession>A0A1S7RKQ7</accession>
<reference evidence="2 3" key="1">
    <citation type="submission" date="2016-01" db="EMBL/GenBank/DDBJ databases">
        <authorList>
            <person name="Oliw E.H."/>
        </authorList>
    </citation>
    <scope>NUCLEOTIDE SEQUENCE [LARGE SCALE GENOMIC DNA]</scope>
    <source>
        <strain evidence="2 3">Zutra 3-1</strain>
    </source>
</reference>
<evidence type="ECO:0000313" key="3">
    <source>
        <dbReference type="Proteomes" id="UP000191987"/>
    </source>
</evidence>
<feature type="region of interest" description="Disordered" evidence="1">
    <location>
        <begin position="1"/>
        <end position="36"/>
    </location>
</feature>